<feature type="domain" description="ABC3 transporter permease C-terminal" evidence="8">
    <location>
        <begin position="64"/>
        <end position="178"/>
    </location>
</feature>
<keyword evidence="4 7" id="KW-1133">Transmembrane helix</keyword>
<feature type="transmembrane region" description="Helical" evidence="7">
    <location>
        <begin position="332"/>
        <end position="353"/>
    </location>
</feature>
<evidence type="ECO:0000256" key="7">
    <source>
        <dbReference type="SAM" id="Phobius"/>
    </source>
</evidence>
<reference evidence="9 10" key="1">
    <citation type="submission" date="2019-07" db="EMBL/GenBank/DDBJ databases">
        <title>New species of Amycolatopsis and Streptomyces.</title>
        <authorList>
            <person name="Duangmal K."/>
            <person name="Teo W.F.A."/>
            <person name="Lipun K."/>
        </authorList>
    </citation>
    <scope>NUCLEOTIDE SEQUENCE [LARGE SCALE GENOMIC DNA]</scope>
    <source>
        <strain evidence="9 10">TISTR 2346</strain>
    </source>
</reference>
<dbReference type="Proteomes" id="UP000326979">
    <property type="component" value="Unassembled WGS sequence"/>
</dbReference>
<evidence type="ECO:0000256" key="6">
    <source>
        <dbReference type="ARBA" id="ARBA00038076"/>
    </source>
</evidence>
<protein>
    <submittedName>
        <fullName evidence="9">FtsX-like permease family protein</fullName>
    </submittedName>
</protein>
<organism evidence="9 10">
    <name type="scientific">Streptomyces phyllanthi</name>
    <dbReference type="NCBI Taxonomy" id="1803180"/>
    <lineage>
        <taxon>Bacteria</taxon>
        <taxon>Bacillati</taxon>
        <taxon>Actinomycetota</taxon>
        <taxon>Actinomycetes</taxon>
        <taxon>Kitasatosporales</taxon>
        <taxon>Streptomycetaceae</taxon>
        <taxon>Streptomyces</taxon>
    </lineage>
</organism>
<dbReference type="InterPro" id="IPR003838">
    <property type="entry name" value="ABC3_permease_C"/>
</dbReference>
<dbReference type="PANTHER" id="PTHR30572">
    <property type="entry name" value="MEMBRANE COMPONENT OF TRANSPORTER-RELATED"/>
    <property type="match status" value="1"/>
</dbReference>
<dbReference type="EMBL" id="VJZE01000580">
    <property type="protein sequence ID" value="MPY46113.1"/>
    <property type="molecule type" value="Genomic_DNA"/>
</dbReference>
<evidence type="ECO:0000256" key="1">
    <source>
        <dbReference type="ARBA" id="ARBA00004651"/>
    </source>
</evidence>
<proteinExistence type="inferred from homology"/>
<feature type="domain" description="ABC3 transporter permease C-terminal" evidence="8">
    <location>
        <begin position="333"/>
        <end position="447"/>
    </location>
</feature>
<evidence type="ECO:0000259" key="8">
    <source>
        <dbReference type="Pfam" id="PF02687"/>
    </source>
</evidence>
<dbReference type="PANTHER" id="PTHR30572:SF4">
    <property type="entry name" value="ABC TRANSPORTER PERMEASE YTRF"/>
    <property type="match status" value="1"/>
</dbReference>
<feature type="transmembrane region" description="Helical" evidence="7">
    <location>
        <begin position="374"/>
        <end position="398"/>
    </location>
</feature>
<dbReference type="GO" id="GO:0005886">
    <property type="term" value="C:plasma membrane"/>
    <property type="evidence" value="ECO:0007669"/>
    <property type="project" value="UniProtKB-SubCell"/>
</dbReference>
<evidence type="ECO:0000256" key="5">
    <source>
        <dbReference type="ARBA" id="ARBA00023136"/>
    </source>
</evidence>
<dbReference type="InterPro" id="IPR050250">
    <property type="entry name" value="Macrolide_Exporter_MacB"/>
</dbReference>
<dbReference type="Pfam" id="PF02687">
    <property type="entry name" value="FtsX"/>
    <property type="match status" value="2"/>
</dbReference>
<feature type="transmembrane region" description="Helical" evidence="7">
    <location>
        <begin position="147"/>
        <end position="170"/>
    </location>
</feature>
<comment type="similarity">
    <text evidence="6">Belongs to the ABC-4 integral membrane protein family.</text>
</comment>
<feature type="transmembrane region" description="Helical" evidence="7">
    <location>
        <begin position="60"/>
        <end position="80"/>
    </location>
</feature>
<dbReference type="OrthoDB" id="3223244at2"/>
<keyword evidence="5 7" id="KW-0472">Membrane</keyword>
<keyword evidence="3 7" id="KW-0812">Transmembrane</keyword>
<feature type="transmembrane region" description="Helical" evidence="7">
    <location>
        <begin position="238"/>
        <end position="261"/>
    </location>
</feature>
<comment type="subcellular location">
    <subcellularLocation>
        <location evidence="1">Cell membrane</location>
        <topology evidence="1">Multi-pass membrane protein</topology>
    </subcellularLocation>
</comment>
<dbReference type="RefSeq" id="WP_152791337.1">
    <property type="nucleotide sequence ID" value="NZ_BAABEQ010000058.1"/>
</dbReference>
<sequence length="456" mass="46611">MFTLAVRSLRRRMSAFTASFLAVFLGAVLVMAFGSLSDTGGAEGVSDTDQETLVTMSTVVGGWGLALVAFAVTSTLTLSVRQRATEMALLKSVGATPAQLRRMILGEAALLALAGALTAVPAGALAGRGLLALLKSTDQVADDVAFAYGPVALGTGLGVTVLGAAGAALLTARRVARMRVVEALGSTADASSGSGRMGRGRITAGVLFLLGGLHLSVMAAVAGPEGFDSMQFAGSADILFGIGMAFFAPVLVRWATAVLAPPVERFGGVSGYLAVLNLRQRTAQLAAAMTPVILFVGISVGTLWMQVIQNDANAAAGVVTNAEDEAIETLNLVVTGMVVLFACIMLVNTLVAVTAHRRREFGQQRLAGATRRQLLGMVVLEGAVLTAAGLAFGTVAALPTVLPFSHAKTDSWLPDPEWGIWLGTAAVAVVVTLVALLGSSRRALRAPAAEAVAVAA</sequence>
<name>A0A5N8WF48_9ACTN</name>
<feature type="transmembrane region" description="Helical" evidence="7">
    <location>
        <begin position="418"/>
        <end position="437"/>
    </location>
</feature>
<keyword evidence="10" id="KW-1185">Reference proteome</keyword>
<evidence type="ECO:0000256" key="3">
    <source>
        <dbReference type="ARBA" id="ARBA00022692"/>
    </source>
</evidence>
<evidence type="ECO:0000313" key="9">
    <source>
        <dbReference type="EMBL" id="MPY46113.1"/>
    </source>
</evidence>
<dbReference type="GO" id="GO:0022857">
    <property type="term" value="F:transmembrane transporter activity"/>
    <property type="evidence" value="ECO:0007669"/>
    <property type="project" value="TreeGrafter"/>
</dbReference>
<feature type="transmembrane region" description="Helical" evidence="7">
    <location>
        <begin position="202"/>
        <end position="223"/>
    </location>
</feature>
<evidence type="ECO:0000313" key="10">
    <source>
        <dbReference type="Proteomes" id="UP000326979"/>
    </source>
</evidence>
<accession>A0A5N8WF48</accession>
<comment type="caution">
    <text evidence="9">The sequence shown here is derived from an EMBL/GenBank/DDBJ whole genome shotgun (WGS) entry which is preliminary data.</text>
</comment>
<feature type="transmembrane region" description="Helical" evidence="7">
    <location>
        <begin position="282"/>
        <end position="304"/>
    </location>
</feature>
<feature type="transmembrane region" description="Helical" evidence="7">
    <location>
        <begin position="108"/>
        <end position="127"/>
    </location>
</feature>
<evidence type="ECO:0000256" key="4">
    <source>
        <dbReference type="ARBA" id="ARBA00022989"/>
    </source>
</evidence>
<dbReference type="AlphaFoldDB" id="A0A5N8WF48"/>
<keyword evidence="2" id="KW-1003">Cell membrane</keyword>
<evidence type="ECO:0000256" key="2">
    <source>
        <dbReference type="ARBA" id="ARBA00022475"/>
    </source>
</evidence>
<gene>
    <name evidence="9" type="ORF">FNH04_41285</name>
</gene>